<evidence type="ECO:0000313" key="2">
    <source>
        <dbReference type="Proteomes" id="UP000009183"/>
    </source>
</evidence>
<dbReference type="Proteomes" id="UP000009183">
    <property type="component" value="Chromosome 9"/>
</dbReference>
<keyword evidence="2" id="KW-1185">Reference proteome</keyword>
<protein>
    <submittedName>
        <fullName evidence="1">Uncharacterized protein</fullName>
    </submittedName>
</protein>
<proteinExistence type="predicted"/>
<reference evidence="2" key="1">
    <citation type="journal article" date="2007" name="Nature">
        <title>The grapevine genome sequence suggests ancestral hexaploidization in major angiosperm phyla.</title>
        <authorList>
            <consortium name="The French-Italian Public Consortium for Grapevine Genome Characterization."/>
            <person name="Jaillon O."/>
            <person name="Aury J.-M."/>
            <person name="Noel B."/>
            <person name="Policriti A."/>
            <person name="Clepet C."/>
            <person name="Casagrande A."/>
            <person name="Choisne N."/>
            <person name="Aubourg S."/>
            <person name="Vitulo N."/>
            <person name="Jubin C."/>
            <person name="Vezzi A."/>
            <person name="Legeai F."/>
            <person name="Hugueney P."/>
            <person name="Dasilva C."/>
            <person name="Horner D."/>
            <person name="Mica E."/>
            <person name="Jublot D."/>
            <person name="Poulain J."/>
            <person name="Bruyere C."/>
            <person name="Billault A."/>
            <person name="Segurens B."/>
            <person name="Gouyvenoux M."/>
            <person name="Ugarte E."/>
            <person name="Cattonaro F."/>
            <person name="Anthouard V."/>
            <person name="Vico V."/>
            <person name="Del Fabbro C."/>
            <person name="Alaux M."/>
            <person name="Di Gaspero G."/>
            <person name="Dumas V."/>
            <person name="Felice N."/>
            <person name="Paillard S."/>
            <person name="Juman I."/>
            <person name="Moroldo M."/>
            <person name="Scalabrin S."/>
            <person name="Canaguier A."/>
            <person name="Le Clainche I."/>
            <person name="Malacrida G."/>
            <person name="Durand E."/>
            <person name="Pesole G."/>
            <person name="Laucou V."/>
            <person name="Chatelet P."/>
            <person name="Merdinoglu D."/>
            <person name="Delledonne M."/>
            <person name="Pezzotti M."/>
            <person name="Lecharny A."/>
            <person name="Scarpelli C."/>
            <person name="Artiguenave F."/>
            <person name="Pe M.E."/>
            <person name="Valle G."/>
            <person name="Morgante M."/>
            <person name="Caboche M."/>
            <person name="Adam-Blondon A.-F."/>
            <person name="Weissenbach J."/>
            <person name="Quetier F."/>
            <person name="Wincker P."/>
        </authorList>
    </citation>
    <scope>NUCLEOTIDE SEQUENCE [LARGE SCALE GENOMIC DNA]</scope>
    <source>
        <strain evidence="2">cv. Pinot noir / PN40024</strain>
    </source>
</reference>
<name>F6HBV9_VITVI</name>
<organism evidence="1 2">
    <name type="scientific">Vitis vinifera</name>
    <name type="common">Grape</name>
    <dbReference type="NCBI Taxonomy" id="29760"/>
    <lineage>
        <taxon>Eukaryota</taxon>
        <taxon>Viridiplantae</taxon>
        <taxon>Streptophyta</taxon>
        <taxon>Embryophyta</taxon>
        <taxon>Tracheophyta</taxon>
        <taxon>Spermatophyta</taxon>
        <taxon>Magnoliopsida</taxon>
        <taxon>eudicotyledons</taxon>
        <taxon>Gunneridae</taxon>
        <taxon>Pentapetalae</taxon>
        <taxon>rosids</taxon>
        <taxon>Vitales</taxon>
        <taxon>Vitaceae</taxon>
        <taxon>Viteae</taxon>
        <taxon>Vitis</taxon>
    </lineage>
</organism>
<dbReference type="HOGENOM" id="CLU_2431483_0_0_1"/>
<gene>
    <name evidence="1" type="ordered locus">VIT_09s0018g00720</name>
</gene>
<evidence type="ECO:0000313" key="1">
    <source>
        <dbReference type="EMBL" id="CCB49677.1"/>
    </source>
</evidence>
<dbReference type="EMBL" id="FN595513">
    <property type="protein sequence ID" value="CCB49677.1"/>
    <property type="molecule type" value="Genomic_DNA"/>
</dbReference>
<dbReference type="InParanoid" id="F6HBV9"/>
<sequence>MQKFLANLNSWSHQCLFCTSNNIKKNLEEEKLRFEVEEADVYSFGIVALEEATLLIGRKRNASIVLIGMISYLCREASSRMNGLNLFCGKK</sequence>
<dbReference type="PaxDb" id="29760-VIT_09s0018g00720.t01"/>
<accession>F6HBV9</accession>
<dbReference type="AlphaFoldDB" id="F6HBV9"/>